<keyword evidence="1" id="KW-1133">Transmembrane helix</keyword>
<keyword evidence="1" id="KW-0812">Transmembrane</keyword>
<evidence type="ECO:0000256" key="1">
    <source>
        <dbReference type="SAM" id="Phobius"/>
    </source>
</evidence>
<dbReference type="KEGG" id="ngr:NAEGRDRAFT_79566"/>
<keyword evidence="4" id="KW-1185">Reference proteome</keyword>
<keyword evidence="1" id="KW-0472">Membrane</keyword>
<keyword evidence="2" id="KW-0732">Signal</keyword>
<organism evidence="4">
    <name type="scientific">Naegleria gruberi</name>
    <name type="common">Amoeba</name>
    <dbReference type="NCBI Taxonomy" id="5762"/>
    <lineage>
        <taxon>Eukaryota</taxon>
        <taxon>Discoba</taxon>
        <taxon>Heterolobosea</taxon>
        <taxon>Tetramitia</taxon>
        <taxon>Eutetramitia</taxon>
        <taxon>Vahlkampfiidae</taxon>
        <taxon>Naegleria</taxon>
    </lineage>
</organism>
<protein>
    <submittedName>
        <fullName evidence="3">Uncharacterized protein</fullName>
    </submittedName>
</protein>
<evidence type="ECO:0000313" key="3">
    <source>
        <dbReference type="EMBL" id="EFC45054.1"/>
    </source>
</evidence>
<feature type="transmembrane region" description="Helical" evidence="1">
    <location>
        <begin position="121"/>
        <end position="141"/>
    </location>
</feature>
<dbReference type="InParanoid" id="D2VDT2"/>
<feature type="signal peptide" evidence="2">
    <location>
        <begin position="1"/>
        <end position="16"/>
    </location>
</feature>
<reference evidence="3 4" key="1">
    <citation type="journal article" date="2010" name="Cell">
        <title>The genome of Naegleria gruberi illuminates early eukaryotic versatility.</title>
        <authorList>
            <person name="Fritz-Laylin L.K."/>
            <person name="Prochnik S.E."/>
            <person name="Ginger M.L."/>
            <person name="Dacks J.B."/>
            <person name="Carpenter M.L."/>
            <person name="Field M.C."/>
            <person name="Kuo A."/>
            <person name="Paredez A."/>
            <person name="Chapman J."/>
            <person name="Pham J."/>
            <person name="Shu S."/>
            <person name="Neupane R."/>
            <person name="Cipriano M."/>
            <person name="Mancuso J."/>
            <person name="Tu H."/>
            <person name="Salamov A."/>
            <person name="Lindquist E."/>
            <person name="Shapiro H."/>
            <person name="Lucas S."/>
            <person name="Grigoriev I.V."/>
            <person name="Cande W.Z."/>
            <person name="Fulton C."/>
            <person name="Rokhsar D.S."/>
            <person name="Dawson S.C."/>
        </authorList>
    </citation>
    <scope>NUCLEOTIDE SEQUENCE [LARGE SCALE GENOMIC DNA]</scope>
    <source>
        <strain evidence="3 4">NEG-M</strain>
    </source>
</reference>
<evidence type="ECO:0000313" key="4">
    <source>
        <dbReference type="Proteomes" id="UP000006671"/>
    </source>
</evidence>
<dbReference type="GeneID" id="8853040"/>
<gene>
    <name evidence="3" type="ORF">NAEGRDRAFT_79566</name>
</gene>
<accession>D2VDT2</accession>
<sequence>MNQRLVGILLTSTVGAFLGSFFSNNKSKPQLNSSTVSIPDEQLETLMEKLDNVEKSTNSLKTVVANLGERIQKILNAKPEIVQSNPEISVISEIPMKPTSDNLTQFSPVGLLSILKTHFTLGKSVLLCTAAVGCFFIWRFVTRRRIKFFIGDDFKDEMKSAIIQQLTRNTYLKARFELVQNSQADIFVVNGDLSLRNDNIVPKDKNVYLSICKQSECSLAPNEVRIRRSNSIIYLDSGSIQKIFDLLR</sequence>
<dbReference type="Proteomes" id="UP000006671">
    <property type="component" value="Unassembled WGS sequence"/>
</dbReference>
<feature type="chain" id="PRO_5003037468" evidence="2">
    <location>
        <begin position="17"/>
        <end position="248"/>
    </location>
</feature>
<proteinExistence type="predicted"/>
<dbReference type="RefSeq" id="XP_002677798.1">
    <property type="nucleotide sequence ID" value="XM_002677752.1"/>
</dbReference>
<dbReference type="EMBL" id="GG738865">
    <property type="protein sequence ID" value="EFC45054.1"/>
    <property type="molecule type" value="Genomic_DNA"/>
</dbReference>
<dbReference type="AlphaFoldDB" id="D2VDT2"/>
<evidence type="ECO:0000256" key="2">
    <source>
        <dbReference type="SAM" id="SignalP"/>
    </source>
</evidence>
<dbReference type="VEuPathDB" id="AmoebaDB:NAEGRDRAFT_79566"/>
<name>D2VDT2_NAEGR</name>